<evidence type="ECO:0000313" key="1">
    <source>
        <dbReference type="EMBL" id="RRE43826.1"/>
    </source>
</evidence>
<proteinExistence type="predicted"/>
<dbReference type="EMBL" id="RCZY01000002">
    <property type="protein sequence ID" value="RRE43826.1"/>
    <property type="molecule type" value="Genomic_DNA"/>
</dbReference>
<comment type="caution">
    <text evidence="1">The sequence shown here is derived from an EMBL/GenBank/DDBJ whole genome shotgun (WGS) entry which is preliminary data.</text>
</comment>
<protein>
    <submittedName>
        <fullName evidence="1">Uncharacterized protein</fullName>
    </submittedName>
</protein>
<dbReference type="AlphaFoldDB" id="A0A3P2EHS1"/>
<accession>A0A3P2EHS1</accession>
<sequence>MFKLIITLINYQNGDQRELVHNWRYKTSDEARIDANKMAYVRKGDDGKTTHECRVKVVG</sequence>
<reference evidence="1 2" key="1">
    <citation type="journal article" date="2019" name="Antimicrob. Agents Chemother.">
        <title>Applying Rapid Whole Genome Sequencing to Predict Phenotypic Antimicrobial Susceptibility Testing Results Among Carbapenem-Resistant Klebsiella pneumoniae Clinical Isolates.</title>
        <authorList>
            <person name="Tamma P.D."/>
            <person name="Fan Y."/>
            <person name="Bergman Y."/>
            <person name="Pertea G."/>
            <person name="Kazmi A."/>
            <person name="Lewis S."/>
            <person name="Carroll K.C."/>
            <person name="Schatz M.C."/>
            <person name="Timp W."/>
            <person name="Simner P.J."/>
        </authorList>
    </citation>
    <scope>NUCLEOTIDE SEQUENCE [LARGE SCALE GENOMIC DNA]</scope>
    <source>
        <strain evidence="1 2">KLPN_33</strain>
    </source>
</reference>
<name>A0A3P2EHS1_KLEPN</name>
<dbReference type="Proteomes" id="UP000272440">
    <property type="component" value="Unassembled WGS sequence"/>
</dbReference>
<evidence type="ECO:0000313" key="2">
    <source>
        <dbReference type="Proteomes" id="UP000272440"/>
    </source>
</evidence>
<gene>
    <name evidence="1" type="ORF">EAO28_18890</name>
</gene>
<organism evidence="1 2">
    <name type="scientific">Klebsiella pneumoniae</name>
    <dbReference type="NCBI Taxonomy" id="573"/>
    <lineage>
        <taxon>Bacteria</taxon>
        <taxon>Pseudomonadati</taxon>
        <taxon>Pseudomonadota</taxon>
        <taxon>Gammaproteobacteria</taxon>
        <taxon>Enterobacterales</taxon>
        <taxon>Enterobacteriaceae</taxon>
        <taxon>Klebsiella/Raoultella group</taxon>
        <taxon>Klebsiella</taxon>
        <taxon>Klebsiella pneumoniae complex</taxon>
    </lineage>
</organism>